<evidence type="ECO:0000313" key="7">
    <source>
        <dbReference type="Proteomes" id="UP000632454"/>
    </source>
</evidence>
<gene>
    <name evidence="6" type="ORF">GCM10007298_10590</name>
</gene>
<comment type="caution">
    <text evidence="6">The sequence shown here is derived from an EMBL/GenBank/DDBJ whole genome shotgun (WGS) entry which is preliminary data.</text>
</comment>
<dbReference type="SUPFAM" id="SSF52172">
    <property type="entry name" value="CheY-like"/>
    <property type="match status" value="1"/>
</dbReference>
<dbReference type="InterPro" id="IPR036388">
    <property type="entry name" value="WH-like_DNA-bd_sf"/>
</dbReference>
<dbReference type="SUPFAM" id="SSF55781">
    <property type="entry name" value="GAF domain-like"/>
    <property type="match status" value="1"/>
</dbReference>
<dbReference type="EMBL" id="BMCS01000001">
    <property type="protein sequence ID" value="GGF16444.1"/>
    <property type="molecule type" value="Genomic_DNA"/>
</dbReference>
<reference evidence="7" key="1">
    <citation type="journal article" date="2019" name="Int. J. Syst. Evol. Microbiol.">
        <title>The Global Catalogue of Microorganisms (GCM) 10K type strain sequencing project: providing services to taxonomists for standard genome sequencing and annotation.</title>
        <authorList>
            <consortium name="The Broad Institute Genomics Platform"/>
            <consortium name="The Broad Institute Genome Sequencing Center for Infectious Disease"/>
            <person name="Wu L."/>
            <person name="Ma J."/>
        </authorList>
    </citation>
    <scope>NUCLEOTIDE SEQUENCE [LARGE SCALE GENOMIC DNA]</scope>
    <source>
        <strain evidence="7">CCM 7855</strain>
    </source>
</reference>
<keyword evidence="2" id="KW-0418">Kinase</keyword>
<dbReference type="SMART" id="SM01012">
    <property type="entry name" value="ANTAR"/>
    <property type="match status" value="1"/>
</dbReference>
<keyword evidence="3" id="KW-0805">Transcription regulation</keyword>
<name>A0ABQ1UEY0_9NOCA</name>
<dbReference type="Pfam" id="PF03861">
    <property type="entry name" value="ANTAR"/>
    <property type="match status" value="1"/>
</dbReference>
<organism evidence="6 7">
    <name type="scientific">Williamsia phyllosphaerae</name>
    <dbReference type="NCBI Taxonomy" id="885042"/>
    <lineage>
        <taxon>Bacteria</taxon>
        <taxon>Bacillati</taxon>
        <taxon>Actinomycetota</taxon>
        <taxon>Actinomycetes</taxon>
        <taxon>Mycobacteriales</taxon>
        <taxon>Nocardiaceae</taxon>
        <taxon>Williamsia</taxon>
    </lineage>
</organism>
<keyword evidence="7" id="KW-1185">Reference proteome</keyword>
<dbReference type="Gene3D" id="3.30.450.40">
    <property type="match status" value="1"/>
</dbReference>
<proteinExistence type="predicted"/>
<feature type="domain" description="ANTAR" evidence="5">
    <location>
        <begin position="167"/>
        <end position="228"/>
    </location>
</feature>
<dbReference type="InterPro" id="IPR003018">
    <property type="entry name" value="GAF"/>
</dbReference>
<dbReference type="PIRSF" id="PIRSF036625">
    <property type="entry name" value="GAF_ANTAR"/>
    <property type="match status" value="1"/>
</dbReference>
<dbReference type="Proteomes" id="UP000632454">
    <property type="component" value="Unassembled WGS sequence"/>
</dbReference>
<evidence type="ECO:0000313" key="6">
    <source>
        <dbReference type="EMBL" id="GGF16444.1"/>
    </source>
</evidence>
<dbReference type="Gene3D" id="1.10.10.10">
    <property type="entry name" value="Winged helix-like DNA-binding domain superfamily/Winged helix DNA-binding domain"/>
    <property type="match status" value="1"/>
</dbReference>
<keyword evidence="1" id="KW-0808">Transferase</keyword>
<keyword evidence="4" id="KW-0804">Transcription</keyword>
<dbReference type="Pfam" id="PF13185">
    <property type="entry name" value="GAF_2"/>
    <property type="match status" value="1"/>
</dbReference>
<dbReference type="InterPro" id="IPR012074">
    <property type="entry name" value="GAF_ANTAR"/>
</dbReference>
<dbReference type="InterPro" id="IPR029016">
    <property type="entry name" value="GAF-like_dom_sf"/>
</dbReference>
<sequence length="238" mass="25401">MDASSPIAPRHDALAAMARELAGENSIDEKDLLAAATAGAVEQIPGAESCAITLVSKGGIDTVAPTDPTAARIDRLQTAAGQGPCLQAAMEWTSHVVHVEDYASETRWPSYIAGAMRDTDIRSTIAFQLYRSDNAMGALNVHSTEPRAFGPEAEEIGLAVATHAALALFSARREVQFASALASRDTIGQAKGMIMERFGIDALQAWELLRKLSQDANIAVIELSRQLIEADHPVRAPR</sequence>
<evidence type="ECO:0000256" key="4">
    <source>
        <dbReference type="ARBA" id="ARBA00023163"/>
    </source>
</evidence>
<evidence type="ECO:0000256" key="3">
    <source>
        <dbReference type="ARBA" id="ARBA00023015"/>
    </source>
</evidence>
<evidence type="ECO:0000256" key="2">
    <source>
        <dbReference type="ARBA" id="ARBA00022777"/>
    </source>
</evidence>
<accession>A0ABQ1UEY0</accession>
<evidence type="ECO:0000259" key="5">
    <source>
        <dbReference type="PROSITE" id="PS50921"/>
    </source>
</evidence>
<protein>
    <submittedName>
        <fullName evidence="6">Transcriptional regulator</fullName>
    </submittedName>
</protein>
<dbReference type="InterPro" id="IPR005561">
    <property type="entry name" value="ANTAR"/>
</dbReference>
<dbReference type="RefSeq" id="WP_229704897.1">
    <property type="nucleotide sequence ID" value="NZ_BMCS01000001.1"/>
</dbReference>
<dbReference type="InterPro" id="IPR011006">
    <property type="entry name" value="CheY-like_superfamily"/>
</dbReference>
<evidence type="ECO:0000256" key="1">
    <source>
        <dbReference type="ARBA" id="ARBA00022679"/>
    </source>
</evidence>
<dbReference type="PROSITE" id="PS50921">
    <property type="entry name" value="ANTAR"/>
    <property type="match status" value="1"/>
</dbReference>